<evidence type="ECO:0000313" key="10">
    <source>
        <dbReference type="Proteomes" id="UP000256379"/>
    </source>
</evidence>
<dbReference type="RefSeq" id="WP_115542768.1">
    <property type="nucleotide sequence ID" value="NZ_NXLQ01000006.1"/>
</dbReference>
<dbReference type="InterPro" id="IPR023753">
    <property type="entry name" value="FAD/NAD-binding_dom"/>
</dbReference>
<protein>
    <recommendedName>
        <fullName evidence="2">NADH:ubiquinone reductase (non-electrogenic)</fullName>
        <ecNumber evidence="2">1.6.5.9</ecNumber>
    </recommendedName>
</protein>
<evidence type="ECO:0000256" key="3">
    <source>
        <dbReference type="ARBA" id="ARBA00022630"/>
    </source>
</evidence>
<dbReference type="Gene3D" id="3.50.50.100">
    <property type="match status" value="1"/>
</dbReference>
<dbReference type="InterPro" id="IPR045024">
    <property type="entry name" value="NDH-2"/>
</dbReference>
<dbReference type="Proteomes" id="UP000256379">
    <property type="component" value="Unassembled WGS sequence"/>
</dbReference>
<evidence type="ECO:0000256" key="2">
    <source>
        <dbReference type="ARBA" id="ARBA00012637"/>
    </source>
</evidence>
<proteinExistence type="inferred from homology"/>
<dbReference type="EMBL" id="NXLQ01000006">
    <property type="protein sequence ID" value="RDU66208.1"/>
    <property type="molecule type" value="Genomic_DNA"/>
</dbReference>
<keyword evidence="10" id="KW-1185">Reference proteome</keyword>
<organism evidence="9 10">
    <name type="scientific">Helicobacter didelphidarum</name>
    <dbReference type="NCBI Taxonomy" id="2040648"/>
    <lineage>
        <taxon>Bacteria</taxon>
        <taxon>Pseudomonadati</taxon>
        <taxon>Campylobacterota</taxon>
        <taxon>Epsilonproteobacteria</taxon>
        <taxon>Campylobacterales</taxon>
        <taxon>Helicobacteraceae</taxon>
        <taxon>Helicobacter</taxon>
    </lineage>
</organism>
<keyword evidence="4" id="KW-0274">FAD</keyword>
<sequence length="418" mass="46648">MKKVLLLGAGYANMKLLTSINKEIFSQVQWTLINNTPYHYKTIALHDVASGKHNRSVLFPLKDVLDRRIEIIEDYVERIESHTVIAKNGSYEYDYLIVGLGFSSDSFGIPGVVQYTQSITSYNSAREIQDKITQALQRYLQSKEINDLSFVVCGGGFTGIEFVGSLAQELKKQCRSIGIDFSLVKIYCIEAMPKILPMFSENLMHVALQKLTELGVSVLMGSKILECRQGCVVVEQNGKQNEIFANTIIWTAGVKGNEVIANSPFFESARSKVAVDEWLQPTKLNFTQQDSHTQEILESIPKLHNIFIIGDCAAVKDEKTGRFYPPTAQISAKQGEYVGQLLETLFHAQKTNQEIQKDSLPKFEFEARGSICSIGQGYAVGVVNNKEIKGFSANCLKWLIESQWGFALNGLGGVFRAD</sequence>
<dbReference type="OrthoDB" id="9781621at2"/>
<feature type="domain" description="FAD/NAD(P)-binding" evidence="8">
    <location>
        <begin position="3"/>
        <end position="335"/>
    </location>
</feature>
<reference evidence="9 10" key="1">
    <citation type="submission" date="2018-04" db="EMBL/GenBank/DDBJ databases">
        <title>Novel Campyloabacter and Helicobacter Species and Strains.</title>
        <authorList>
            <person name="Mannion A.J."/>
            <person name="Shen Z."/>
            <person name="Fox J.G."/>
        </authorList>
    </citation>
    <scope>NUCLEOTIDE SEQUENCE [LARGE SCALE GENOMIC DNA]</scope>
    <source>
        <strain evidence="9 10">MIT 17-337</strain>
    </source>
</reference>
<dbReference type="PANTHER" id="PTHR43706:SF47">
    <property type="entry name" value="EXTERNAL NADH-UBIQUINONE OXIDOREDUCTASE 1, MITOCHONDRIAL-RELATED"/>
    <property type="match status" value="1"/>
</dbReference>
<dbReference type="Pfam" id="PF07992">
    <property type="entry name" value="Pyr_redox_2"/>
    <property type="match status" value="1"/>
</dbReference>
<evidence type="ECO:0000313" key="9">
    <source>
        <dbReference type="EMBL" id="RDU66208.1"/>
    </source>
</evidence>
<dbReference type="GO" id="GO:0050136">
    <property type="term" value="F:NADH dehydrogenase (quinone) (non-electrogenic) activity"/>
    <property type="evidence" value="ECO:0007669"/>
    <property type="project" value="UniProtKB-EC"/>
</dbReference>
<comment type="caution">
    <text evidence="9">The sequence shown here is derived from an EMBL/GenBank/DDBJ whole genome shotgun (WGS) entry which is preliminary data.</text>
</comment>
<dbReference type="PANTHER" id="PTHR43706">
    <property type="entry name" value="NADH DEHYDROGENASE"/>
    <property type="match status" value="1"/>
</dbReference>
<accession>A0A3D8ILV3</accession>
<name>A0A3D8ILV3_9HELI</name>
<dbReference type="InterPro" id="IPR036188">
    <property type="entry name" value="FAD/NAD-bd_sf"/>
</dbReference>
<evidence type="ECO:0000259" key="8">
    <source>
        <dbReference type="Pfam" id="PF07992"/>
    </source>
</evidence>
<keyword evidence="6" id="KW-0520">NAD</keyword>
<gene>
    <name evidence="9" type="ORF">CQA53_04145</name>
</gene>
<keyword evidence="5" id="KW-0560">Oxidoreductase</keyword>
<evidence type="ECO:0000256" key="1">
    <source>
        <dbReference type="ARBA" id="ARBA00005272"/>
    </source>
</evidence>
<dbReference type="AlphaFoldDB" id="A0A3D8ILV3"/>
<evidence type="ECO:0000256" key="7">
    <source>
        <dbReference type="ARBA" id="ARBA00047599"/>
    </source>
</evidence>
<evidence type="ECO:0000256" key="4">
    <source>
        <dbReference type="ARBA" id="ARBA00022827"/>
    </source>
</evidence>
<keyword evidence="3" id="KW-0285">Flavoprotein</keyword>
<evidence type="ECO:0000256" key="6">
    <source>
        <dbReference type="ARBA" id="ARBA00023027"/>
    </source>
</evidence>
<evidence type="ECO:0000256" key="5">
    <source>
        <dbReference type="ARBA" id="ARBA00023002"/>
    </source>
</evidence>
<comment type="catalytic activity">
    <reaction evidence="7">
        <text>a quinone + NADH + H(+) = a quinol + NAD(+)</text>
        <dbReference type="Rhea" id="RHEA:46160"/>
        <dbReference type="ChEBI" id="CHEBI:15378"/>
        <dbReference type="ChEBI" id="CHEBI:24646"/>
        <dbReference type="ChEBI" id="CHEBI:57540"/>
        <dbReference type="ChEBI" id="CHEBI:57945"/>
        <dbReference type="ChEBI" id="CHEBI:132124"/>
        <dbReference type="EC" id="1.6.5.9"/>
    </reaction>
</comment>
<dbReference type="SUPFAM" id="SSF51905">
    <property type="entry name" value="FAD/NAD(P)-binding domain"/>
    <property type="match status" value="2"/>
</dbReference>
<comment type="similarity">
    <text evidence="1">Belongs to the NADH dehydrogenase family.</text>
</comment>
<dbReference type="EC" id="1.6.5.9" evidence="2"/>